<accession>A0AAV8XUA2</accession>
<keyword evidence="3" id="KW-1185">Reference proteome</keyword>
<reference evidence="2" key="1">
    <citation type="journal article" date="2023" name="Insect Mol. Biol.">
        <title>Genome sequencing provides insights into the evolution of gene families encoding plant cell wall-degrading enzymes in longhorned beetles.</title>
        <authorList>
            <person name="Shin N.R."/>
            <person name="Okamura Y."/>
            <person name="Kirsch R."/>
            <person name="Pauchet Y."/>
        </authorList>
    </citation>
    <scope>NUCLEOTIDE SEQUENCE</scope>
    <source>
        <strain evidence="2">AMC_N1</strain>
    </source>
</reference>
<feature type="domain" description="PiggyBac transposable element-derived protein" evidence="1">
    <location>
        <begin position="39"/>
        <end position="114"/>
    </location>
</feature>
<proteinExistence type="predicted"/>
<evidence type="ECO:0000259" key="1">
    <source>
        <dbReference type="Pfam" id="PF13843"/>
    </source>
</evidence>
<dbReference type="PANTHER" id="PTHR46599:SF3">
    <property type="entry name" value="PIGGYBAC TRANSPOSABLE ELEMENT-DERIVED PROTEIN 4"/>
    <property type="match status" value="1"/>
</dbReference>
<name>A0AAV8XUA2_9CUCU</name>
<organism evidence="2 3">
    <name type="scientific">Aromia moschata</name>
    <dbReference type="NCBI Taxonomy" id="1265417"/>
    <lineage>
        <taxon>Eukaryota</taxon>
        <taxon>Metazoa</taxon>
        <taxon>Ecdysozoa</taxon>
        <taxon>Arthropoda</taxon>
        <taxon>Hexapoda</taxon>
        <taxon>Insecta</taxon>
        <taxon>Pterygota</taxon>
        <taxon>Neoptera</taxon>
        <taxon>Endopterygota</taxon>
        <taxon>Coleoptera</taxon>
        <taxon>Polyphaga</taxon>
        <taxon>Cucujiformia</taxon>
        <taxon>Chrysomeloidea</taxon>
        <taxon>Cerambycidae</taxon>
        <taxon>Cerambycinae</taxon>
        <taxon>Callichromatini</taxon>
        <taxon>Aromia</taxon>
    </lineage>
</organism>
<dbReference type="AlphaFoldDB" id="A0AAV8XUA2"/>
<dbReference type="PANTHER" id="PTHR46599">
    <property type="entry name" value="PIGGYBAC TRANSPOSABLE ELEMENT-DERIVED PROTEIN 4"/>
    <property type="match status" value="1"/>
</dbReference>
<dbReference type="Pfam" id="PF13843">
    <property type="entry name" value="DDE_Tnp_1_7"/>
    <property type="match status" value="1"/>
</dbReference>
<dbReference type="EMBL" id="JAPWTK010000335">
    <property type="protein sequence ID" value="KAJ8942269.1"/>
    <property type="molecule type" value="Genomic_DNA"/>
</dbReference>
<gene>
    <name evidence="2" type="ORF">NQ318_008013</name>
</gene>
<evidence type="ECO:0000313" key="3">
    <source>
        <dbReference type="Proteomes" id="UP001162162"/>
    </source>
</evidence>
<comment type="caution">
    <text evidence="2">The sequence shown here is derived from an EMBL/GenBank/DDBJ whole genome shotgun (WGS) entry which is preliminary data.</text>
</comment>
<sequence>MNNWFSSIPLALDLKNNYKLIMLGTLKKIKEIPAELFLSSPKRKKDVLLLSTTHSDDSLDRDTGKPIMIIDYNHSKYGLDVVDQMCGTYNVSRNSRRLLLTIFFDMVNVAGINALISNDHPKQTVYRSDFLRTLALKLIKPQIRTRIQIASIPKQITERSRLFLEIQEPKKFKPKFQRNAR</sequence>
<dbReference type="Proteomes" id="UP001162162">
    <property type="component" value="Unassembled WGS sequence"/>
</dbReference>
<protein>
    <recommendedName>
        <fullName evidence="1">PiggyBac transposable element-derived protein domain-containing protein</fullName>
    </recommendedName>
</protein>
<evidence type="ECO:0000313" key="2">
    <source>
        <dbReference type="EMBL" id="KAJ8942269.1"/>
    </source>
</evidence>
<dbReference type="InterPro" id="IPR029526">
    <property type="entry name" value="PGBD"/>
</dbReference>